<dbReference type="PANTHER" id="PTHR11967">
    <property type="entry name" value="ALPHA-1-ACID GLYCOPROTEIN"/>
    <property type="match status" value="1"/>
</dbReference>
<evidence type="ECO:0000256" key="3">
    <source>
        <dbReference type="ARBA" id="ARBA00022448"/>
    </source>
</evidence>
<dbReference type="InterPro" id="IPR001500">
    <property type="entry name" value="A1A_glycop"/>
</dbReference>
<dbReference type="OrthoDB" id="9448848at2759"/>
<dbReference type="GeneID" id="103259553"/>
<protein>
    <recommendedName>
        <fullName evidence="9">Alpha-1-acid glycoprotein</fullName>
    </recommendedName>
</protein>
<evidence type="ECO:0000256" key="2">
    <source>
        <dbReference type="ARBA" id="ARBA00006889"/>
    </source>
</evidence>
<dbReference type="AlphaFoldDB" id="A0A1U7T5S9"/>
<keyword evidence="14" id="KW-1185">Reference proteome</keyword>
<evidence type="ECO:0000313" key="14">
    <source>
        <dbReference type="Proteomes" id="UP000189704"/>
    </source>
</evidence>
<comment type="subcellular location">
    <subcellularLocation>
        <location evidence="1 9">Secreted</location>
    </subcellularLocation>
</comment>
<dbReference type="GO" id="GO:0032731">
    <property type="term" value="P:positive regulation of interleukin-1 beta production"/>
    <property type="evidence" value="ECO:0007669"/>
    <property type="project" value="UniProtKB-ARBA"/>
</dbReference>
<dbReference type="Gene3D" id="2.40.128.20">
    <property type="match status" value="1"/>
</dbReference>
<dbReference type="GO" id="GO:0032760">
    <property type="term" value="P:positive regulation of tumor necrosis factor production"/>
    <property type="evidence" value="ECO:0007669"/>
    <property type="project" value="UniProtKB-ARBA"/>
</dbReference>
<dbReference type="KEGG" id="csyr:103259553"/>
<keyword evidence="4" id="KW-0011">Acute phase</keyword>
<dbReference type="PANTHER" id="PTHR11967:SF2">
    <property type="entry name" value="ALPHA-1-ACID GLYCOPROTEIN 1"/>
    <property type="match status" value="1"/>
</dbReference>
<dbReference type="STRING" id="1868482.ENSTSYP00000029864"/>
<dbReference type="GO" id="GO:0002682">
    <property type="term" value="P:regulation of immune system process"/>
    <property type="evidence" value="ECO:0007669"/>
    <property type="project" value="InterPro"/>
</dbReference>
<comment type="function">
    <text evidence="9">Functions as transport protein in the blood stream.</text>
</comment>
<dbReference type="InterPro" id="IPR012674">
    <property type="entry name" value="Calycin"/>
</dbReference>
<evidence type="ECO:0000256" key="11">
    <source>
        <dbReference type="PIRSR" id="PIRSR036899-51"/>
    </source>
</evidence>
<feature type="domain" description="Lipocalin/cytosolic fatty-acid binding" evidence="13">
    <location>
        <begin position="41"/>
        <end position="179"/>
    </location>
</feature>
<keyword evidence="7 10" id="KW-1015">Disulfide bond</keyword>
<dbReference type="Pfam" id="PF00061">
    <property type="entry name" value="Lipocalin"/>
    <property type="match status" value="1"/>
</dbReference>
<feature type="modified residue" description="Pyrrolidone carboxylic acid" evidence="11">
    <location>
        <position position="19"/>
    </location>
</feature>
<keyword evidence="11" id="KW-0873">Pyrrolidone carboxylic acid</keyword>
<dbReference type="PIRSF" id="PIRSF036899">
    <property type="entry name" value="AGP"/>
    <property type="match status" value="1"/>
</dbReference>
<evidence type="ECO:0000256" key="12">
    <source>
        <dbReference type="SAM" id="SignalP"/>
    </source>
</evidence>
<sequence>MALPWVLAALSLLPLLDAQRPVCANLTVGPITNATLERISHKWFYIGSSYQDAEYKEEAKKIQVAFFYFTANQTEDTVLLREYMTVGDKCVYNVSLLNVQRENGTLSRYEAGREHVAHLLFLKDPRTFLLASYLDDEQKRGLSFYADQPEATQEQLGEFHKALECLGIPKSEAVYTDWKKDQCEPLESQHDKERKNENEGS</sequence>
<dbReference type="GO" id="GO:0006953">
    <property type="term" value="P:acute-phase response"/>
    <property type="evidence" value="ECO:0007669"/>
    <property type="project" value="UniProtKB-KW"/>
</dbReference>
<dbReference type="InterPro" id="IPR000566">
    <property type="entry name" value="Lipocln_cytosolic_FA-bd_dom"/>
</dbReference>
<evidence type="ECO:0000256" key="8">
    <source>
        <dbReference type="ARBA" id="ARBA00023180"/>
    </source>
</evidence>
<evidence type="ECO:0000256" key="1">
    <source>
        <dbReference type="ARBA" id="ARBA00004613"/>
    </source>
</evidence>
<evidence type="ECO:0000256" key="9">
    <source>
        <dbReference type="PIRNR" id="PIRNR036899"/>
    </source>
</evidence>
<evidence type="ECO:0000256" key="10">
    <source>
        <dbReference type="PIRSR" id="PIRSR036899-50"/>
    </source>
</evidence>
<dbReference type="CDD" id="cd19451">
    <property type="entry name" value="lipocalin_AGP-like"/>
    <property type="match status" value="1"/>
</dbReference>
<evidence type="ECO:0000256" key="5">
    <source>
        <dbReference type="ARBA" id="ARBA00022525"/>
    </source>
</evidence>
<dbReference type="Proteomes" id="UP000189704">
    <property type="component" value="Unplaced"/>
</dbReference>
<dbReference type="GO" id="GO:0035580">
    <property type="term" value="C:specific granule lumen"/>
    <property type="evidence" value="ECO:0007669"/>
    <property type="project" value="UniProtKB-ARBA"/>
</dbReference>
<gene>
    <name evidence="15" type="primary">LOC103259553</name>
</gene>
<feature type="disulfide bond" evidence="10">
    <location>
        <begin position="23"/>
        <end position="165"/>
    </location>
</feature>
<dbReference type="RefSeq" id="XP_008055404.1">
    <property type="nucleotide sequence ID" value="XM_008057213.1"/>
</dbReference>
<reference evidence="15" key="1">
    <citation type="submission" date="2025-08" db="UniProtKB">
        <authorList>
            <consortium name="RefSeq"/>
        </authorList>
    </citation>
    <scope>IDENTIFICATION</scope>
</reference>
<dbReference type="SUPFAM" id="SSF50814">
    <property type="entry name" value="Lipocalins"/>
    <property type="match status" value="1"/>
</dbReference>
<evidence type="ECO:0000256" key="7">
    <source>
        <dbReference type="ARBA" id="ARBA00023157"/>
    </source>
</evidence>
<comment type="similarity">
    <text evidence="2 9">Belongs to the calycin superfamily. Lipocalin family.</text>
</comment>
<keyword evidence="3 9" id="KW-0813">Transport</keyword>
<dbReference type="PRINTS" id="PR00708">
    <property type="entry name" value="A1AGLPROTEIN"/>
</dbReference>
<keyword evidence="8 11" id="KW-0325">Glycoprotein</keyword>
<feature type="signal peptide" evidence="12">
    <location>
        <begin position="1"/>
        <end position="18"/>
    </location>
</feature>
<evidence type="ECO:0000313" key="15">
    <source>
        <dbReference type="RefSeq" id="XP_008055404.1"/>
    </source>
</evidence>
<feature type="disulfide bond" evidence="10">
    <location>
        <begin position="90"/>
        <end position="183"/>
    </location>
</feature>
<proteinExistence type="inferred from homology"/>
<name>A0A1U7T5S9_CARSF</name>
<keyword evidence="5 9" id="KW-0964">Secreted</keyword>
<keyword evidence="6 12" id="KW-0732">Signal</keyword>
<feature type="chain" id="PRO_5010564221" description="Alpha-1-acid glycoprotein" evidence="12">
    <location>
        <begin position="19"/>
        <end position="201"/>
    </location>
</feature>
<evidence type="ECO:0000256" key="6">
    <source>
        <dbReference type="ARBA" id="ARBA00022729"/>
    </source>
</evidence>
<evidence type="ECO:0000256" key="4">
    <source>
        <dbReference type="ARBA" id="ARBA00022486"/>
    </source>
</evidence>
<dbReference type="FunFam" id="2.40.128.20:FF:000012">
    <property type="entry name" value="Alpha-1-acid glycoprotein 2"/>
    <property type="match status" value="1"/>
</dbReference>
<dbReference type="GO" id="GO:0005615">
    <property type="term" value="C:extracellular space"/>
    <property type="evidence" value="ECO:0007669"/>
    <property type="project" value="InterPro"/>
</dbReference>
<accession>A0A1U7T5S9</accession>
<organism evidence="14 15">
    <name type="scientific">Carlito syrichta</name>
    <name type="common">Philippine tarsier</name>
    <name type="synonym">Tarsius syrichta</name>
    <dbReference type="NCBI Taxonomy" id="1868482"/>
    <lineage>
        <taxon>Eukaryota</taxon>
        <taxon>Metazoa</taxon>
        <taxon>Chordata</taxon>
        <taxon>Craniata</taxon>
        <taxon>Vertebrata</taxon>
        <taxon>Euteleostomi</taxon>
        <taxon>Mammalia</taxon>
        <taxon>Eutheria</taxon>
        <taxon>Euarchontoglires</taxon>
        <taxon>Primates</taxon>
        <taxon>Haplorrhini</taxon>
        <taxon>Tarsiiformes</taxon>
        <taxon>Tarsiidae</taxon>
        <taxon>Carlito</taxon>
    </lineage>
</organism>
<evidence type="ECO:0000259" key="13">
    <source>
        <dbReference type="Pfam" id="PF00061"/>
    </source>
</evidence>